<sequence>MDNAELYFDSEQLMISNFILYAYMDDGLIGTSLDKKTLLIYERKNDHSLNYQLRNQYVFPIEIYNVFLFDIGCKNKSFFVNFKSEDHFINKILIENEIIHLDKTTSAPFMVLDTQNRSSLVMQNNLNSYVLRIKYDRKFSPDKNLPTRMIFDNEGFLSEVNSDEVKIEKYSVKLKQIIPEHTSGYFLDDEDQAKLVLQTISNKKTYLSLYKKQSNEFYLVQENILPEKIGPFLFGDFFKNGFTSVAFLSEEDSSFYLNVFKNHGKNDYFKFESKFNKKIKLNEYLQYKTPNLTKNGSKVVDIFNDSFLHIVILLESGSNTELLLLKNDGSGNFYPSYGYFDGLRFAHLNSFSFNDLDFSGKEGLVLNYFEDGKQKLVYKKNNIHGNFYFSVVTFEENGLFPLPGISYKYIRMEDNEFRISNQLVQTSFPNLEHPHVFFGLGGAPFLVELTKVLVADFKTSGSHTFRVYQKIIPNSRISLKSNKYGLKMTLILNPDAKIKSIFFFFVVVLVINLVLLSVVHFLEKRKRKHDEKRSDNFVSTIGL</sequence>
<name>A0A059F2R6_9MICR</name>
<keyword evidence="1" id="KW-0812">Transmembrane</keyword>
<evidence type="ECO:0000259" key="2">
    <source>
        <dbReference type="Pfam" id="PF23122"/>
    </source>
</evidence>
<keyword evidence="1" id="KW-0472">Membrane</keyword>
<keyword evidence="1" id="KW-1133">Transmembrane helix</keyword>
<dbReference type="AlphaFoldDB" id="A0A059F2R6"/>
<keyword evidence="4" id="KW-1185">Reference proteome</keyword>
<evidence type="ECO:0000313" key="4">
    <source>
        <dbReference type="Proteomes" id="UP000030655"/>
    </source>
</evidence>
<feature type="transmembrane region" description="Helical" evidence="1">
    <location>
        <begin position="501"/>
        <end position="522"/>
    </location>
</feature>
<reference evidence="4" key="1">
    <citation type="submission" date="2013-02" db="EMBL/GenBank/DDBJ databases">
        <authorList>
            <consortium name="The Broad Institute Genome Sequencing Platform"/>
            <person name="Cuomo C."/>
            <person name="Becnel J."/>
            <person name="Sanscrainte N."/>
            <person name="Walker B."/>
            <person name="Young S.K."/>
            <person name="Zeng Q."/>
            <person name="Gargeya S."/>
            <person name="Fitzgerald M."/>
            <person name="Haas B."/>
            <person name="Abouelleil A."/>
            <person name="Alvarado L."/>
            <person name="Arachchi H.M."/>
            <person name="Berlin A.M."/>
            <person name="Chapman S.B."/>
            <person name="Dewar J."/>
            <person name="Goldberg J."/>
            <person name="Griggs A."/>
            <person name="Gujja S."/>
            <person name="Hansen M."/>
            <person name="Howarth C."/>
            <person name="Imamovic A."/>
            <person name="Larimer J."/>
            <person name="McCowan C."/>
            <person name="Murphy C."/>
            <person name="Neiman D."/>
            <person name="Pearson M."/>
            <person name="Priest M."/>
            <person name="Roberts A."/>
            <person name="Saif S."/>
            <person name="Shea T."/>
            <person name="Sisk P."/>
            <person name="Sykes S."/>
            <person name="Wortman J."/>
            <person name="Nusbaum C."/>
            <person name="Birren B."/>
        </authorList>
    </citation>
    <scope>NUCLEOTIDE SEQUENCE [LARGE SCALE GENOMIC DNA]</scope>
    <source>
        <strain evidence="4">PRA339</strain>
    </source>
</reference>
<evidence type="ECO:0000313" key="3">
    <source>
        <dbReference type="EMBL" id="KCZ81485.1"/>
    </source>
</evidence>
<reference evidence="3 4" key="2">
    <citation type="submission" date="2014-03" db="EMBL/GenBank/DDBJ databases">
        <title>The Genome Sequence of Anncaliia algerae insect isolate PRA339.</title>
        <authorList>
            <consortium name="The Broad Institute Genome Sequencing Platform"/>
            <consortium name="The Broad Institute Genome Sequencing Center for Infectious Disease"/>
            <person name="Cuomo C."/>
            <person name="Becnel J."/>
            <person name="Sanscrainte N."/>
            <person name="Walker B."/>
            <person name="Young S.K."/>
            <person name="Zeng Q."/>
            <person name="Gargeya S."/>
            <person name="Fitzgerald M."/>
            <person name="Haas B."/>
            <person name="Abouelleil A."/>
            <person name="Alvarado L."/>
            <person name="Arachchi H.M."/>
            <person name="Berlin A.M."/>
            <person name="Chapman S.B."/>
            <person name="Dewar J."/>
            <person name="Goldberg J."/>
            <person name="Griggs A."/>
            <person name="Gujja S."/>
            <person name="Hansen M."/>
            <person name="Howarth C."/>
            <person name="Imamovic A."/>
            <person name="Larimer J."/>
            <person name="McCowan C."/>
            <person name="Murphy C."/>
            <person name="Neiman D."/>
            <person name="Pearson M."/>
            <person name="Priest M."/>
            <person name="Roberts A."/>
            <person name="Saif S."/>
            <person name="Shea T."/>
            <person name="Sisk P."/>
            <person name="Sykes S."/>
            <person name="Wortman J."/>
            <person name="Nusbaum C."/>
            <person name="Birren B."/>
        </authorList>
    </citation>
    <scope>NUCLEOTIDE SEQUENCE [LARGE SCALE GENOMIC DNA]</scope>
    <source>
        <strain evidence="3 4">PRA339</strain>
    </source>
</reference>
<dbReference type="VEuPathDB" id="MicrosporidiaDB:H312_01063"/>
<feature type="domain" description="T-cell immunomodulatory protein TIP C2" evidence="2">
    <location>
        <begin position="403"/>
        <end position="478"/>
    </location>
</feature>
<dbReference type="InterPro" id="IPR057089">
    <property type="entry name" value="C2_TIP"/>
</dbReference>
<dbReference type="EMBL" id="KK365141">
    <property type="protein sequence ID" value="KCZ81485.1"/>
    <property type="molecule type" value="Genomic_DNA"/>
</dbReference>
<evidence type="ECO:0000256" key="1">
    <source>
        <dbReference type="SAM" id="Phobius"/>
    </source>
</evidence>
<organism evidence="3 4">
    <name type="scientific">Anncaliia algerae PRA339</name>
    <dbReference type="NCBI Taxonomy" id="1288291"/>
    <lineage>
        <taxon>Eukaryota</taxon>
        <taxon>Fungi</taxon>
        <taxon>Fungi incertae sedis</taxon>
        <taxon>Microsporidia</taxon>
        <taxon>Tubulinosematoidea</taxon>
        <taxon>Tubulinosematidae</taxon>
        <taxon>Anncaliia</taxon>
    </lineage>
</organism>
<dbReference type="Pfam" id="PF23122">
    <property type="entry name" value="C2_ITFG1"/>
    <property type="match status" value="1"/>
</dbReference>
<protein>
    <recommendedName>
        <fullName evidence="2">T-cell immunomodulatory protein TIP C2 domain-containing protein</fullName>
    </recommendedName>
</protein>
<dbReference type="HOGENOM" id="CLU_569331_0_0_1"/>
<proteinExistence type="predicted"/>
<dbReference type="OrthoDB" id="10022113at2759"/>
<gene>
    <name evidence="3" type="ORF">H312_01063</name>
</gene>
<dbReference type="Proteomes" id="UP000030655">
    <property type="component" value="Unassembled WGS sequence"/>
</dbReference>
<accession>A0A059F2R6</accession>
<dbReference type="STRING" id="1288291.A0A059F2R6"/>